<evidence type="ECO:0000259" key="1">
    <source>
        <dbReference type="Pfam" id="PF00646"/>
    </source>
</evidence>
<reference evidence="4" key="1">
    <citation type="journal article" date="2011" name="Nat. Genet.">
        <title>The Arabidopsis lyrata genome sequence and the basis of rapid genome size change.</title>
        <authorList>
            <person name="Hu T.T."/>
            <person name="Pattyn P."/>
            <person name="Bakker E.G."/>
            <person name="Cao J."/>
            <person name="Cheng J.-F."/>
            <person name="Clark R.M."/>
            <person name="Fahlgren N."/>
            <person name="Fawcett J.A."/>
            <person name="Grimwood J."/>
            <person name="Gundlach H."/>
            <person name="Haberer G."/>
            <person name="Hollister J.D."/>
            <person name="Ossowski S."/>
            <person name="Ottilar R.P."/>
            <person name="Salamov A.A."/>
            <person name="Schneeberger K."/>
            <person name="Spannagl M."/>
            <person name="Wang X."/>
            <person name="Yang L."/>
            <person name="Nasrallah M.E."/>
            <person name="Bergelson J."/>
            <person name="Carrington J.C."/>
            <person name="Gaut B.S."/>
            <person name="Schmutz J."/>
            <person name="Mayer K.F.X."/>
            <person name="Van de Peer Y."/>
            <person name="Grigoriev I.V."/>
            <person name="Nordborg M."/>
            <person name="Weigel D."/>
            <person name="Guo Y.-L."/>
        </authorList>
    </citation>
    <scope>NUCLEOTIDE SEQUENCE [LARGE SCALE GENOMIC DNA]</scope>
    <source>
        <strain evidence="4">cv. MN47</strain>
    </source>
</reference>
<dbReference type="Gramene" id="scaffold_500643.1">
    <property type="protein sequence ID" value="scaffold_500643.1"/>
    <property type="gene ID" value="scaffold_500643.1"/>
</dbReference>
<dbReference type="HOGENOM" id="CLU_029240_0_0_1"/>
<accession>D7LLX8</accession>
<dbReference type="InterPro" id="IPR056592">
    <property type="entry name" value="Beta-prop_At3g26010-like"/>
</dbReference>
<dbReference type="PANTHER" id="PTHR35546">
    <property type="entry name" value="F-BOX PROTEIN INTERACTION DOMAIN PROTEIN-RELATED"/>
    <property type="match status" value="1"/>
</dbReference>
<proteinExistence type="predicted"/>
<dbReference type="InterPro" id="IPR001810">
    <property type="entry name" value="F-box_dom"/>
</dbReference>
<evidence type="ECO:0000259" key="2">
    <source>
        <dbReference type="Pfam" id="PF24750"/>
    </source>
</evidence>
<evidence type="ECO:0000313" key="4">
    <source>
        <dbReference type="Proteomes" id="UP000008694"/>
    </source>
</evidence>
<organism evidence="4">
    <name type="scientific">Arabidopsis lyrata subsp. lyrata</name>
    <name type="common">Lyre-leaved rock-cress</name>
    <dbReference type="NCBI Taxonomy" id="81972"/>
    <lineage>
        <taxon>Eukaryota</taxon>
        <taxon>Viridiplantae</taxon>
        <taxon>Streptophyta</taxon>
        <taxon>Embryophyta</taxon>
        <taxon>Tracheophyta</taxon>
        <taxon>Spermatophyta</taxon>
        <taxon>Magnoliopsida</taxon>
        <taxon>eudicotyledons</taxon>
        <taxon>Gunneridae</taxon>
        <taxon>Pentapetalae</taxon>
        <taxon>rosids</taxon>
        <taxon>malvids</taxon>
        <taxon>Brassicales</taxon>
        <taxon>Brassicaceae</taxon>
        <taxon>Camelineae</taxon>
        <taxon>Arabidopsis</taxon>
    </lineage>
</organism>
<dbReference type="Pfam" id="PF24750">
    <property type="entry name" value="b-prop_At3g26010-like"/>
    <property type="match status" value="1"/>
</dbReference>
<keyword evidence="4" id="KW-1185">Reference proteome</keyword>
<sequence>MESGKDKNNDFPLKEILLRLPIRSIAKFKSVCKRWKLLVESATFRSLFMSLHKKSSCSWSLLTDEYPFQEHIALNNCKRWGLPRSLSSYILSPPILDTEFDLKSFQIRASASGLLLIRLLDNIYYVGNPLLRKWVKIRPCTLSLETYYYSNICGLATRVENDAVLGYKVILLCTEKFQEASNLSFQVYSSETGKWTHSNRTGYMIVLDFYNERANRCHAISFPTKAIITSFDKRYPEKWSRSACTTSGGFIMYIEATTIYEDHRLKVWKLNGLLRWDLSWEINLRHIEFGITSSPLAMHPFDTDILYLMSLEKKCMMSINLRTQKSMLHKDSEDYSHDDCNINFFKCPTVMVCTDIYLYWQFVPTLWIDDVPVPPPCAHCGRP</sequence>
<dbReference type="PANTHER" id="PTHR35546:SF25">
    <property type="entry name" value="F-BOX DOMAIN-CONTAINING PROTEIN"/>
    <property type="match status" value="1"/>
</dbReference>
<dbReference type="EMBL" id="GL348717">
    <property type="protein sequence ID" value="EFH53288.1"/>
    <property type="molecule type" value="Genomic_DNA"/>
</dbReference>
<protein>
    <submittedName>
        <fullName evidence="3">Uncharacterized protein</fullName>
    </submittedName>
</protein>
<evidence type="ECO:0000313" key="3">
    <source>
        <dbReference type="EMBL" id="EFH53288.1"/>
    </source>
</evidence>
<dbReference type="Proteomes" id="UP000008694">
    <property type="component" value="Unassembled WGS sequence"/>
</dbReference>
<name>D7LLX8_ARALL</name>
<dbReference type="SUPFAM" id="SSF81383">
    <property type="entry name" value="F-box domain"/>
    <property type="match status" value="1"/>
</dbReference>
<feature type="domain" description="F-box protein At3g26010-like beta-propeller" evidence="2">
    <location>
        <begin position="198"/>
        <end position="372"/>
    </location>
</feature>
<dbReference type="AlphaFoldDB" id="D7LLX8"/>
<feature type="domain" description="F-box" evidence="1">
    <location>
        <begin position="13"/>
        <end position="44"/>
    </location>
</feature>
<dbReference type="InterPro" id="IPR055290">
    <property type="entry name" value="At3g26010-like"/>
</dbReference>
<dbReference type="STRING" id="81972.D7LLX8"/>
<dbReference type="Pfam" id="PF00646">
    <property type="entry name" value="F-box"/>
    <property type="match status" value="1"/>
</dbReference>
<gene>
    <name evidence="3" type="ORF">ARALYDRAFT_904939</name>
</gene>
<dbReference type="InterPro" id="IPR036047">
    <property type="entry name" value="F-box-like_dom_sf"/>
</dbReference>